<evidence type="ECO:0000313" key="2">
    <source>
        <dbReference type="Proteomes" id="UP001233999"/>
    </source>
</evidence>
<gene>
    <name evidence="1" type="ORF">L9F63_018886</name>
</gene>
<dbReference type="SUPFAM" id="SSF52540">
    <property type="entry name" value="P-loop containing nucleoside triphosphate hydrolases"/>
    <property type="match status" value="1"/>
</dbReference>
<reference evidence="1" key="2">
    <citation type="submission" date="2023-05" db="EMBL/GenBank/DDBJ databases">
        <authorList>
            <person name="Fouks B."/>
        </authorList>
    </citation>
    <scope>NUCLEOTIDE SEQUENCE</scope>
    <source>
        <strain evidence="1">Stay&amp;Tobe</strain>
        <tissue evidence="1">Testes</tissue>
    </source>
</reference>
<evidence type="ECO:0000313" key="1">
    <source>
        <dbReference type="EMBL" id="KAJ9587670.1"/>
    </source>
</evidence>
<dbReference type="InterPro" id="IPR027417">
    <property type="entry name" value="P-loop_NTPase"/>
</dbReference>
<protein>
    <submittedName>
        <fullName evidence="1">Uncharacterized protein</fullName>
    </submittedName>
</protein>
<comment type="caution">
    <text evidence="1">The sequence shown here is derived from an EMBL/GenBank/DDBJ whole genome shotgun (WGS) entry which is preliminary data.</text>
</comment>
<accession>A0AAD7ZVZ1</accession>
<dbReference type="Proteomes" id="UP001233999">
    <property type="component" value="Unassembled WGS sequence"/>
</dbReference>
<dbReference type="AlphaFoldDB" id="A0AAD7ZVZ1"/>
<name>A0AAD7ZVZ1_DIPPU</name>
<reference evidence="1" key="1">
    <citation type="journal article" date="2023" name="IScience">
        <title>Live-bearing cockroach genome reveals convergent evolutionary mechanisms linked to viviparity in insects and beyond.</title>
        <authorList>
            <person name="Fouks B."/>
            <person name="Harrison M.C."/>
            <person name="Mikhailova A.A."/>
            <person name="Marchal E."/>
            <person name="English S."/>
            <person name="Carruthers M."/>
            <person name="Jennings E.C."/>
            <person name="Chiamaka E.L."/>
            <person name="Frigard R.A."/>
            <person name="Pippel M."/>
            <person name="Attardo G.M."/>
            <person name="Benoit J.B."/>
            <person name="Bornberg-Bauer E."/>
            <person name="Tobe S.S."/>
        </authorList>
    </citation>
    <scope>NUCLEOTIDE SEQUENCE</scope>
    <source>
        <strain evidence="1">Stay&amp;Tobe</strain>
    </source>
</reference>
<proteinExistence type="predicted"/>
<sequence length="842" mass="94882">MQLFIAEDDHQLLNNLTDHNEAENFRVSCEMDSVLELLMCGEDAVQLPDREMRNFIMIMGNSLSGKSTLTKYLNNIKLQSLVSVLETEEYVISEEFVNSEKFYSLTIFPELYIDKNKNTVFYDCPSFNNFKNFSSAIVSSQLLKNVMNLADRVKIVLTVSYSFVSSGENERDLHSLLTQTAHFINDITKFNNSIALMVTKVENRWLDALKMVEDFTVREEIEEFIIDFRTHWILDQVEDYPFQNKYMYEKVLNLTDILLSFYLYDEYNVKLVNNSIVENEINKIGLFRKPDLVVSSLDDVPILKDRKDEVLSTVHEAIEFVKINKQDFSYVLGEDGIVEAYSVMYSLFELVENKTYFIADYFRKYFDDGSKPFDLFLTRQFYSNGYTIFEKAYLDLHNLENVSQLAVILSKLSKELNVGILNEHFEDLKTNINFMIFLQNMAPNELYISASKWIEPFWAIYESLRWSHIWHIFLNAFHNKLVDMVKNETKQLYDVEDVDDWGKGSTSRGIEINEGFCKNDILKLSGRYVSTSLVENYKNCSPKFVILYASDKIIVDFNLNYPEDKVTVIMVAPQIVVQGRKIINVEGKAGEKVHAPVIDVNFLGEDGADGNAGSPGNASGHCVIITCKLNIIGSLEIIVQGGKGWDGQRGGRGGIGISRSSGNNITYIESKNKMPDVREFDACTVINNGNGSATFMLMKCGICGGSGGNGGKGGQSGPKGLVISAILGYGARPISIKNETRNGYDGIGGKRGENGETVEFMFIANFALRDEDICGKAFPSSCPVCNSTVDGNNGTANVQDSISSDTPTPYPNLEEILHNFFKETGDAIAESDKKKLRQKLGL</sequence>
<organism evidence="1 2">
    <name type="scientific">Diploptera punctata</name>
    <name type="common">Pacific beetle cockroach</name>
    <dbReference type="NCBI Taxonomy" id="6984"/>
    <lineage>
        <taxon>Eukaryota</taxon>
        <taxon>Metazoa</taxon>
        <taxon>Ecdysozoa</taxon>
        <taxon>Arthropoda</taxon>
        <taxon>Hexapoda</taxon>
        <taxon>Insecta</taxon>
        <taxon>Pterygota</taxon>
        <taxon>Neoptera</taxon>
        <taxon>Polyneoptera</taxon>
        <taxon>Dictyoptera</taxon>
        <taxon>Blattodea</taxon>
        <taxon>Blaberoidea</taxon>
        <taxon>Blaberidae</taxon>
        <taxon>Diplopterinae</taxon>
        <taxon>Diploptera</taxon>
    </lineage>
</organism>
<dbReference type="Gene3D" id="3.40.50.300">
    <property type="entry name" value="P-loop containing nucleotide triphosphate hydrolases"/>
    <property type="match status" value="1"/>
</dbReference>
<dbReference type="EMBL" id="JASPKZ010006077">
    <property type="protein sequence ID" value="KAJ9587670.1"/>
    <property type="molecule type" value="Genomic_DNA"/>
</dbReference>
<keyword evidence="2" id="KW-1185">Reference proteome</keyword>